<evidence type="ECO:0000256" key="12">
    <source>
        <dbReference type="ARBA" id="ARBA00022833"/>
    </source>
</evidence>
<dbReference type="CDD" id="cd16479">
    <property type="entry name" value="RING-H2_synoviolin"/>
    <property type="match status" value="1"/>
</dbReference>
<keyword evidence="14 17" id="KW-0472">Membrane</keyword>
<feature type="region of interest" description="Disordered" evidence="16">
    <location>
        <begin position="334"/>
        <end position="354"/>
    </location>
</feature>
<feature type="transmembrane region" description="Helical" evidence="17">
    <location>
        <begin position="159"/>
        <end position="181"/>
    </location>
</feature>
<feature type="compositionally biased region" description="Polar residues" evidence="16">
    <location>
        <begin position="651"/>
        <end position="663"/>
    </location>
</feature>
<dbReference type="PROSITE" id="PS50089">
    <property type="entry name" value="ZF_RING_2"/>
    <property type="match status" value="1"/>
</dbReference>
<dbReference type="UniPathway" id="UPA00143"/>
<keyword evidence="20" id="KW-1185">Reference proteome</keyword>
<feature type="compositionally biased region" description="Low complexity" evidence="16">
    <location>
        <begin position="570"/>
        <end position="587"/>
    </location>
</feature>
<feature type="compositionally biased region" description="Acidic residues" evidence="16">
    <location>
        <begin position="902"/>
        <end position="913"/>
    </location>
</feature>
<evidence type="ECO:0000256" key="17">
    <source>
        <dbReference type="SAM" id="Phobius"/>
    </source>
</evidence>
<dbReference type="GO" id="GO:0061630">
    <property type="term" value="F:ubiquitin protein ligase activity"/>
    <property type="evidence" value="ECO:0007669"/>
    <property type="project" value="UniProtKB-EC"/>
</dbReference>
<keyword evidence="6" id="KW-0808">Transferase</keyword>
<dbReference type="GeneID" id="38778272"/>
<evidence type="ECO:0000259" key="18">
    <source>
        <dbReference type="PROSITE" id="PS50089"/>
    </source>
</evidence>
<evidence type="ECO:0000256" key="14">
    <source>
        <dbReference type="ARBA" id="ARBA00023136"/>
    </source>
</evidence>
<dbReference type="InterPro" id="IPR058051">
    <property type="entry name" value="Znf_RING_synoviolin"/>
</dbReference>
<evidence type="ECO:0000256" key="4">
    <source>
        <dbReference type="ARBA" id="ARBA00010089"/>
    </source>
</evidence>
<dbReference type="SMART" id="SM00184">
    <property type="entry name" value="RING"/>
    <property type="match status" value="1"/>
</dbReference>
<dbReference type="GO" id="GO:0043161">
    <property type="term" value="P:proteasome-mediated ubiquitin-dependent protein catabolic process"/>
    <property type="evidence" value="ECO:0007669"/>
    <property type="project" value="TreeGrafter"/>
</dbReference>
<keyword evidence="11" id="KW-0256">Endoplasmic reticulum</keyword>
<evidence type="ECO:0000256" key="8">
    <source>
        <dbReference type="ARBA" id="ARBA00022723"/>
    </source>
</evidence>
<feature type="compositionally biased region" description="Low complexity" evidence="16">
    <location>
        <begin position="825"/>
        <end position="848"/>
    </location>
</feature>
<keyword evidence="8" id="KW-0479">Metal-binding</keyword>
<dbReference type="InterPro" id="IPR001841">
    <property type="entry name" value="Znf_RING"/>
</dbReference>
<proteinExistence type="inferred from homology"/>
<feature type="compositionally biased region" description="Low complexity" evidence="16">
    <location>
        <begin position="628"/>
        <end position="650"/>
    </location>
</feature>
<evidence type="ECO:0000256" key="9">
    <source>
        <dbReference type="ARBA" id="ARBA00022771"/>
    </source>
</evidence>
<keyword evidence="10" id="KW-0833">Ubl conjugation pathway</keyword>
<feature type="transmembrane region" description="Helical" evidence="17">
    <location>
        <begin position="188"/>
        <end position="207"/>
    </location>
</feature>
<feature type="compositionally biased region" description="Pro residues" evidence="16">
    <location>
        <begin position="472"/>
        <end position="481"/>
    </location>
</feature>
<dbReference type="AlphaFoldDB" id="A0A401GGU9"/>
<gene>
    <name evidence="19" type="ORF">SCP_0310820</name>
</gene>
<dbReference type="GO" id="GO:0008270">
    <property type="term" value="F:zinc ion binding"/>
    <property type="evidence" value="ECO:0007669"/>
    <property type="project" value="UniProtKB-KW"/>
</dbReference>
<dbReference type="EMBL" id="BFAD01000003">
    <property type="protein sequence ID" value="GBE81355.1"/>
    <property type="molecule type" value="Genomic_DNA"/>
</dbReference>
<feature type="region of interest" description="Disordered" evidence="16">
    <location>
        <begin position="820"/>
        <end position="913"/>
    </location>
</feature>
<feature type="compositionally biased region" description="Low complexity" evidence="16">
    <location>
        <begin position="334"/>
        <end position="352"/>
    </location>
</feature>
<accession>A0A401GGU9</accession>
<dbReference type="Gene3D" id="3.30.40.10">
    <property type="entry name" value="Zinc/RING finger domain, C3HC4 (zinc finger)"/>
    <property type="match status" value="1"/>
</dbReference>
<evidence type="ECO:0000256" key="15">
    <source>
        <dbReference type="PROSITE-ProRule" id="PRU00175"/>
    </source>
</evidence>
<dbReference type="EC" id="2.3.2.27" evidence="5"/>
<dbReference type="InParanoid" id="A0A401GGU9"/>
<evidence type="ECO:0000256" key="11">
    <source>
        <dbReference type="ARBA" id="ARBA00022824"/>
    </source>
</evidence>
<evidence type="ECO:0000256" key="5">
    <source>
        <dbReference type="ARBA" id="ARBA00012483"/>
    </source>
</evidence>
<comment type="catalytic activity">
    <reaction evidence="1">
        <text>S-ubiquitinyl-[E2 ubiquitin-conjugating enzyme]-L-cysteine + [acceptor protein]-L-lysine = [E2 ubiquitin-conjugating enzyme]-L-cysteine + N(6)-ubiquitinyl-[acceptor protein]-L-lysine.</text>
        <dbReference type="EC" id="2.3.2.27"/>
    </reaction>
</comment>
<sequence length="913" mass="99165">MPLNDMVRQRLQPLTAAMTSNRIFLYFVFSVLAVVGAVANACRNHSNFYSVTVYLSRSGRSVLILANFGFILSLLCGRLLQRLFFGPLQAREVERLYDQTWMFVTESLLAFTIFRDDFDIPFVLMFGFLLFVKCFHWLAQDRVESMDQTTYPGPPTLFHIRMVGLFGLLFWTDLLMFVLAVESTYTNGIGGMVLFASEYAILMASVWNATARYTLSVLDFRRARTRGGENAPPWEHKSMYVFYVELATDFLKLTTYLAFFMIILTFYGLPLNIVRDVYLTARSFITRVRALVRYRNATRDMDRRYPNATEADLSETSDRTCIICREEMVVRDTQQPAGAGPAAPAPVQQDGPNMTPKKLPCGHIFHFQCLRSWLERQQSCPTCRRPVLEPDPRNPGQAQARQPGVPQPGAVPQPGQQPVQAAGWLGRILGFVVPQPLVAGPMPHGQWVPVGALPQQQQQQQQQGNFGWAPGQVPPPPPPGYYYPVQYPLPPPQPQQLQPPPVFRGFYGPGGVWQPWVDPQWLAQQQNPQAQAPAQTPQQRPQQSRDTTPISVGEATRPRVSLPGAPPVPTATAPTASAASGSAPAATDRPSTPRDAAATAALPRLNPSGSVTEAPPLAAVSGGPVNSPPVRASVPTPTTTTVSPPSVAASESTSPAISTSTDNAGWPTPQPPHNHDGVSGIPSLLPLYDFGPLTGRAPRPPPNGYPGYLSSAPSPYFRGTGTPSGPQPPQPRTYRPALQQQGGQRTLTRAVVHDPRTPLSQLPATITDAQLARLDRLTREAIDERLRVLEGVSGAVYRCIEELTRVRSVLPISAAVGHAPDQERTATGSATASVSTTTPASGSSGSKTNVETATDVEPPVATKPPRGAPVRLEPSESSEERNDVDPGSQDGDTAVLTGSSPAEDEAIPLDVVE</sequence>
<keyword evidence="12" id="KW-0862">Zinc</keyword>
<evidence type="ECO:0000256" key="16">
    <source>
        <dbReference type="SAM" id="MobiDB-lite"/>
    </source>
</evidence>
<feature type="domain" description="RING-type" evidence="18">
    <location>
        <begin position="321"/>
        <end position="384"/>
    </location>
</feature>
<dbReference type="GO" id="GO:0036503">
    <property type="term" value="P:ERAD pathway"/>
    <property type="evidence" value="ECO:0007669"/>
    <property type="project" value="TreeGrafter"/>
</dbReference>
<reference evidence="19 20" key="1">
    <citation type="journal article" date="2018" name="Sci. Rep.">
        <title>Genome sequence of the cauliflower mushroom Sparassis crispa (Hanabiratake) and its association with beneficial usage.</title>
        <authorList>
            <person name="Kiyama R."/>
            <person name="Furutani Y."/>
            <person name="Kawaguchi K."/>
            <person name="Nakanishi T."/>
        </authorList>
    </citation>
    <scope>NUCLEOTIDE SEQUENCE [LARGE SCALE GENOMIC DNA]</scope>
</reference>
<feature type="transmembrane region" description="Helical" evidence="17">
    <location>
        <begin position="121"/>
        <end position="139"/>
    </location>
</feature>
<evidence type="ECO:0000256" key="1">
    <source>
        <dbReference type="ARBA" id="ARBA00000900"/>
    </source>
</evidence>
<evidence type="ECO:0000313" key="19">
    <source>
        <dbReference type="EMBL" id="GBE81355.1"/>
    </source>
</evidence>
<comment type="pathway">
    <text evidence="3">Protein modification; protein ubiquitination.</text>
</comment>
<evidence type="ECO:0000313" key="20">
    <source>
        <dbReference type="Proteomes" id="UP000287166"/>
    </source>
</evidence>
<comment type="subcellular location">
    <subcellularLocation>
        <location evidence="2">Endoplasmic reticulum membrane</location>
        <topology evidence="2">Multi-pass membrane protein</topology>
    </subcellularLocation>
</comment>
<keyword evidence="9 15" id="KW-0863">Zinc-finger</keyword>
<feature type="region of interest" description="Disordered" evidence="16">
    <location>
        <begin position="386"/>
        <end position="418"/>
    </location>
</feature>
<evidence type="ECO:0000256" key="3">
    <source>
        <dbReference type="ARBA" id="ARBA00004906"/>
    </source>
</evidence>
<dbReference type="PANTHER" id="PTHR22763:SF184">
    <property type="entry name" value="E3 UBIQUITIN-PROTEIN LIGASE SYNOVIOLIN"/>
    <property type="match status" value="1"/>
</dbReference>
<dbReference type="InterPro" id="IPR050731">
    <property type="entry name" value="HRD1_E3_ubiq-ligases"/>
</dbReference>
<keyword evidence="7 17" id="KW-0812">Transmembrane</keyword>
<dbReference type="OrthoDB" id="7759664at2759"/>
<feature type="transmembrane region" description="Helical" evidence="17">
    <location>
        <begin position="23"/>
        <end position="42"/>
    </location>
</feature>
<evidence type="ECO:0000256" key="7">
    <source>
        <dbReference type="ARBA" id="ARBA00022692"/>
    </source>
</evidence>
<evidence type="ECO:0000256" key="10">
    <source>
        <dbReference type="ARBA" id="ARBA00022786"/>
    </source>
</evidence>
<dbReference type="Pfam" id="PF25563">
    <property type="entry name" value="TPR_SYVN1_N"/>
    <property type="match status" value="1"/>
</dbReference>
<comment type="similarity">
    <text evidence="4">Belongs to the HRD1 family.</text>
</comment>
<dbReference type="SUPFAM" id="SSF57850">
    <property type="entry name" value="RING/U-box"/>
    <property type="match status" value="1"/>
</dbReference>
<dbReference type="PANTHER" id="PTHR22763">
    <property type="entry name" value="RING ZINC FINGER PROTEIN"/>
    <property type="match status" value="1"/>
</dbReference>
<evidence type="ECO:0000256" key="2">
    <source>
        <dbReference type="ARBA" id="ARBA00004477"/>
    </source>
</evidence>
<dbReference type="InterPro" id="IPR013083">
    <property type="entry name" value="Znf_RING/FYVE/PHD"/>
</dbReference>
<feature type="region of interest" description="Disordered" evidence="16">
    <location>
        <begin position="525"/>
        <end position="740"/>
    </location>
</feature>
<feature type="transmembrane region" description="Helical" evidence="17">
    <location>
        <begin position="62"/>
        <end position="84"/>
    </location>
</feature>
<feature type="transmembrane region" description="Helical" evidence="17">
    <location>
        <begin position="253"/>
        <end position="274"/>
    </location>
</feature>
<feature type="region of interest" description="Disordered" evidence="16">
    <location>
        <begin position="453"/>
        <end position="481"/>
    </location>
</feature>
<dbReference type="STRING" id="139825.A0A401GGU9"/>
<dbReference type="GO" id="GO:0005789">
    <property type="term" value="C:endoplasmic reticulum membrane"/>
    <property type="evidence" value="ECO:0007669"/>
    <property type="project" value="UniProtKB-SubCell"/>
</dbReference>
<dbReference type="RefSeq" id="XP_027612268.1">
    <property type="nucleotide sequence ID" value="XM_027756467.1"/>
</dbReference>
<comment type="caution">
    <text evidence="19">The sequence shown here is derived from an EMBL/GenBank/DDBJ whole genome shotgun (WGS) entry which is preliminary data.</text>
</comment>
<protein>
    <recommendedName>
        <fullName evidence="5">RING-type E3 ubiquitin transferase</fullName>
        <ecNumber evidence="5">2.3.2.27</ecNumber>
    </recommendedName>
</protein>
<evidence type="ECO:0000256" key="13">
    <source>
        <dbReference type="ARBA" id="ARBA00022989"/>
    </source>
</evidence>
<name>A0A401GGU9_9APHY</name>
<organism evidence="19 20">
    <name type="scientific">Sparassis crispa</name>
    <dbReference type="NCBI Taxonomy" id="139825"/>
    <lineage>
        <taxon>Eukaryota</taxon>
        <taxon>Fungi</taxon>
        <taxon>Dikarya</taxon>
        <taxon>Basidiomycota</taxon>
        <taxon>Agaricomycotina</taxon>
        <taxon>Agaricomycetes</taxon>
        <taxon>Polyporales</taxon>
        <taxon>Sparassidaceae</taxon>
        <taxon>Sparassis</taxon>
    </lineage>
</organism>
<feature type="compositionally biased region" description="Low complexity" evidence="16">
    <location>
        <begin position="525"/>
        <end position="542"/>
    </location>
</feature>
<dbReference type="GO" id="GO:0016567">
    <property type="term" value="P:protein ubiquitination"/>
    <property type="evidence" value="ECO:0007669"/>
    <property type="project" value="UniProtKB-UniPathway"/>
</dbReference>
<evidence type="ECO:0000256" key="6">
    <source>
        <dbReference type="ARBA" id="ARBA00022679"/>
    </source>
</evidence>
<dbReference type="InterPro" id="IPR057992">
    <property type="entry name" value="TPR_SYVN1_N"/>
</dbReference>
<dbReference type="Pfam" id="PF13639">
    <property type="entry name" value="zf-RING_2"/>
    <property type="match status" value="1"/>
</dbReference>
<dbReference type="Proteomes" id="UP000287166">
    <property type="component" value="Unassembled WGS sequence"/>
</dbReference>
<keyword evidence="13 17" id="KW-1133">Transmembrane helix</keyword>